<dbReference type="InterPro" id="IPR001943">
    <property type="entry name" value="UVR_dom"/>
</dbReference>
<keyword evidence="1 7" id="KW-0963">Cytoplasm</keyword>
<dbReference type="InterPro" id="IPR004791">
    <property type="entry name" value="UvrC"/>
</dbReference>
<comment type="subunit">
    <text evidence="7">Interacts with UvrB in an incision complex.</text>
</comment>
<dbReference type="InterPro" id="IPR038476">
    <property type="entry name" value="UvrC_RNase_H_dom_sf"/>
</dbReference>
<dbReference type="STRING" id="314285.KT71_15109"/>
<dbReference type="Pfam" id="PF02151">
    <property type="entry name" value="UVR"/>
    <property type="match status" value="1"/>
</dbReference>
<evidence type="ECO:0000259" key="9">
    <source>
        <dbReference type="PROSITE" id="PS50164"/>
    </source>
</evidence>
<evidence type="ECO:0000256" key="7">
    <source>
        <dbReference type="HAMAP-Rule" id="MF_00203"/>
    </source>
</evidence>
<dbReference type="Gene3D" id="3.40.1440.10">
    <property type="entry name" value="GIY-YIG endonuclease"/>
    <property type="match status" value="1"/>
</dbReference>
<keyword evidence="3 7" id="KW-0228">DNA excision</keyword>
<dbReference type="PROSITE" id="PS50151">
    <property type="entry name" value="UVR"/>
    <property type="match status" value="1"/>
</dbReference>
<dbReference type="InterPro" id="IPR050066">
    <property type="entry name" value="UvrABC_protein_C"/>
</dbReference>
<dbReference type="EMBL" id="AAOA02000001">
    <property type="protein sequence ID" value="EAQ97905.1"/>
    <property type="molecule type" value="Genomic_DNA"/>
</dbReference>
<evidence type="ECO:0000256" key="4">
    <source>
        <dbReference type="ARBA" id="ARBA00022881"/>
    </source>
</evidence>
<comment type="subcellular location">
    <subcellularLocation>
        <location evidence="7">Cytoplasm</location>
    </subcellularLocation>
</comment>
<keyword evidence="4 7" id="KW-0267">Excision nuclease</keyword>
<evidence type="ECO:0000313" key="11">
    <source>
        <dbReference type="EMBL" id="EAQ97905.1"/>
    </source>
</evidence>
<dbReference type="GO" id="GO:0009432">
    <property type="term" value="P:SOS response"/>
    <property type="evidence" value="ECO:0007669"/>
    <property type="project" value="UniProtKB-UniRule"/>
</dbReference>
<dbReference type="Pfam" id="PF22920">
    <property type="entry name" value="UvrC_RNaseH"/>
    <property type="match status" value="1"/>
</dbReference>
<dbReference type="InterPro" id="IPR036876">
    <property type="entry name" value="UVR_dom_sf"/>
</dbReference>
<keyword evidence="6 7" id="KW-0742">SOS response</keyword>
<comment type="function">
    <text evidence="7">The UvrABC repair system catalyzes the recognition and processing of DNA lesions. UvrC both incises the 5' and 3' sides of the lesion. The N-terminal half is responsible for the 3' incision and the C-terminal half is responsible for the 5' incision.</text>
</comment>
<dbReference type="InterPro" id="IPR001162">
    <property type="entry name" value="UvrC_RNase_H_dom"/>
</dbReference>
<evidence type="ECO:0000256" key="5">
    <source>
        <dbReference type="ARBA" id="ARBA00023204"/>
    </source>
</evidence>
<evidence type="ECO:0000259" key="8">
    <source>
        <dbReference type="PROSITE" id="PS50151"/>
    </source>
</evidence>
<dbReference type="SUPFAM" id="SSF47781">
    <property type="entry name" value="RuvA domain 2-like"/>
    <property type="match status" value="1"/>
</dbReference>
<dbReference type="GO" id="GO:0005737">
    <property type="term" value="C:cytoplasm"/>
    <property type="evidence" value="ECO:0007669"/>
    <property type="project" value="UniProtKB-SubCell"/>
</dbReference>
<evidence type="ECO:0000256" key="2">
    <source>
        <dbReference type="ARBA" id="ARBA00022763"/>
    </source>
</evidence>
<dbReference type="Pfam" id="PF14520">
    <property type="entry name" value="HHH_5"/>
    <property type="match status" value="1"/>
</dbReference>
<protein>
    <recommendedName>
        <fullName evidence="7">UvrABC system protein C</fullName>
        <shortName evidence="7">Protein UvrC</shortName>
    </recommendedName>
    <alternativeName>
        <fullName evidence="7">Excinuclease ABC subunit C</fullName>
    </alternativeName>
</protein>
<dbReference type="PANTHER" id="PTHR30562:SF1">
    <property type="entry name" value="UVRABC SYSTEM PROTEIN C"/>
    <property type="match status" value="1"/>
</dbReference>
<dbReference type="GO" id="GO:0009381">
    <property type="term" value="F:excinuclease ABC activity"/>
    <property type="evidence" value="ECO:0007669"/>
    <property type="project" value="UniProtKB-UniRule"/>
</dbReference>
<dbReference type="CDD" id="cd10434">
    <property type="entry name" value="GIY-YIG_UvrC_Cho"/>
    <property type="match status" value="1"/>
</dbReference>
<feature type="domain" description="UVR" evidence="8">
    <location>
        <begin position="222"/>
        <end position="257"/>
    </location>
</feature>
<dbReference type="InterPro" id="IPR047296">
    <property type="entry name" value="GIY-YIG_UvrC_Cho"/>
</dbReference>
<dbReference type="Gene3D" id="1.10.150.20">
    <property type="entry name" value="5' to 3' exonuclease, C-terminal subdomain"/>
    <property type="match status" value="1"/>
</dbReference>
<evidence type="ECO:0000256" key="6">
    <source>
        <dbReference type="ARBA" id="ARBA00023236"/>
    </source>
</evidence>
<dbReference type="OrthoDB" id="9804933at2"/>
<feature type="domain" description="GIY-YIG" evidence="9">
    <location>
        <begin position="34"/>
        <end position="112"/>
    </location>
</feature>
<evidence type="ECO:0000313" key="12">
    <source>
        <dbReference type="Proteomes" id="UP000019205"/>
    </source>
</evidence>
<dbReference type="Proteomes" id="UP000019205">
    <property type="component" value="Chromosome"/>
</dbReference>
<dbReference type="InterPro" id="IPR003583">
    <property type="entry name" value="Hlx-hairpin-Hlx_DNA-bd_motif"/>
</dbReference>
<dbReference type="InterPro" id="IPR010994">
    <property type="entry name" value="RuvA_2-like"/>
</dbReference>
<dbReference type="RefSeq" id="WP_008295455.1">
    <property type="nucleotide sequence ID" value="NZ_CM002299.1"/>
</dbReference>
<dbReference type="GO" id="GO:0003677">
    <property type="term" value="F:DNA binding"/>
    <property type="evidence" value="ECO:0007669"/>
    <property type="project" value="UniProtKB-UniRule"/>
</dbReference>
<dbReference type="FunFam" id="3.40.1440.10:FF:000001">
    <property type="entry name" value="UvrABC system protein C"/>
    <property type="match status" value="1"/>
</dbReference>
<comment type="similarity">
    <text evidence="7">Belongs to the UvrC family.</text>
</comment>
<accession>A4A8B0</accession>
<dbReference type="Pfam" id="PF01541">
    <property type="entry name" value="GIY-YIG"/>
    <property type="match status" value="1"/>
</dbReference>
<dbReference type="GO" id="GO:0006289">
    <property type="term" value="P:nucleotide-excision repair"/>
    <property type="evidence" value="ECO:0007669"/>
    <property type="project" value="UniProtKB-UniRule"/>
</dbReference>
<dbReference type="PROSITE" id="PS50165">
    <property type="entry name" value="UVRC"/>
    <property type="match status" value="1"/>
</dbReference>
<dbReference type="NCBIfam" id="NF001824">
    <property type="entry name" value="PRK00558.1-5"/>
    <property type="match status" value="1"/>
</dbReference>
<proteinExistence type="inferred from homology"/>
<dbReference type="AlphaFoldDB" id="A4A8B0"/>
<feature type="domain" description="UvrC family homology region profile" evidence="10">
    <location>
        <begin position="272"/>
        <end position="497"/>
    </location>
</feature>
<dbReference type="HOGENOM" id="CLU_014841_3_0_6"/>
<evidence type="ECO:0000256" key="3">
    <source>
        <dbReference type="ARBA" id="ARBA00022769"/>
    </source>
</evidence>
<dbReference type="SMART" id="SM00465">
    <property type="entry name" value="GIYc"/>
    <property type="match status" value="1"/>
</dbReference>
<dbReference type="Gene3D" id="3.30.420.340">
    <property type="entry name" value="UvrC, RNAse H endonuclease domain"/>
    <property type="match status" value="1"/>
</dbReference>
<dbReference type="Gene3D" id="4.10.860.10">
    <property type="entry name" value="UVR domain"/>
    <property type="match status" value="1"/>
</dbReference>
<dbReference type="GO" id="GO:0009380">
    <property type="term" value="C:excinuclease repair complex"/>
    <property type="evidence" value="ECO:0007669"/>
    <property type="project" value="InterPro"/>
</dbReference>
<sequence length="627" mass="70117">MNESTPESKSALLPEADKIKDSFDSEAFLKTLTSRCGVYQMYDGAGELLYVGKARNLKNRVSSYFRNSGLNAKTVALVMRIRDIQVTVTSTEADALLLEHNLIKTHKPPYNILLRDDKSYPYIFLSSEDRFPRLAVHRGRKRKKGRYFGPYPSAGAVRQSMHFLQKVFKVRQCEDSYFRNRSRPCLQHQIDRCTAPCVDLVSPEEYGEQVEKTELFLLGKSRELQVRLADDMEQAAAELAYEKAAVLRDQIQHLQQVQNTQGIEGGHGDLDVVAAAMEGGQCCLQVLFVRDARVLGSKSFYPKLRLESAEKEVLEAFLPQFYLNGEQRLPPELIVSHVPDNAATLAEVFTDKAGRKVVLRERVREARARWLQLAAQTAETNLIAHLAGKQTTQERLQVLQEALEMEVHPQRIECFDISHSSGEATVASCVVFDGGGARKSDYRRFNIEGIEGGDDYAAMHQALTRRFRRLRDEGASLPDILLIDGGKGQVTQALTVLKDLQVNGVEVVGVAKGTTRKAGFETLILGDSGRELQLPGDNPALHLIQQIRDEAHRFAITGHRNRRDKQRKQSSLESIAGVGAKRRRELLRHFGSAAGVENASVEELRKISGISANMAQTIYDHLHGVAD</sequence>
<evidence type="ECO:0000256" key="1">
    <source>
        <dbReference type="ARBA" id="ARBA00022490"/>
    </source>
</evidence>
<dbReference type="SUPFAM" id="SSF82771">
    <property type="entry name" value="GIY-YIG endonuclease"/>
    <property type="match status" value="1"/>
</dbReference>
<dbReference type="InterPro" id="IPR035901">
    <property type="entry name" value="GIY-YIG_endonuc_sf"/>
</dbReference>
<organism evidence="11 12">
    <name type="scientific">Congregibacter litoralis KT71</name>
    <dbReference type="NCBI Taxonomy" id="314285"/>
    <lineage>
        <taxon>Bacteria</taxon>
        <taxon>Pseudomonadati</taxon>
        <taxon>Pseudomonadota</taxon>
        <taxon>Gammaproteobacteria</taxon>
        <taxon>Cellvibrionales</taxon>
        <taxon>Halieaceae</taxon>
        <taxon>Congregibacter</taxon>
    </lineage>
</organism>
<reference evidence="11 12" key="1">
    <citation type="journal article" date="2007" name="Proc. Natl. Acad. Sci. U.S.A.">
        <title>Characterization of a marine gammaproteobacterium capable of aerobic anoxygenic photosynthesis.</title>
        <authorList>
            <person name="Fuchs B.M."/>
            <person name="Spring S."/>
            <person name="Teeling H."/>
            <person name="Quast C."/>
            <person name="Wulf J."/>
            <person name="Schattenhofer M."/>
            <person name="Yan S."/>
            <person name="Ferriera S."/>
            <person name="Johnson J."/>
            <person name="Glockner F.O."/>
            <person name="Amann R."/>
        </authorList>
    </citation>
    <scope>NUCLEOTIDE SEQUENCE [LARGE SCALE GENOMIC DNA]</scope>
    <source>
        <strain evidence="11">KT71</strain>
    </source>
</reference>
<dbReference type="NCBIfam" id="TIGR00194">
    <property type="entry name" value="uvrC"/>
    <property type="match status" value="1"/>
</dbReference>
<dbReference type="HAMAP" id="MF_00203">
    <property type="entry name" value="UvrC"/>
    <property type="match status" value="1"/>
</dbReference>
<comment type="caution">
    <text evidence="11">The sequence shown here is derived from an EMBL/GenBank/DDBJ whole genome shotgun (WGS) entry which is preliminary data.</text>
</comment>
<dbReference type="InterPro" id="IPR000305">
    <property type="entry name" value="GIY-YIG_endonuc"/>
</dbReference>
<dbReference type="PROSITE" id="PS50164">
    <property type="entry name" value="GIY_YIG"/>
    <property type="match status" value="1"/>
</dbReference>
<dbReference type="SUPFAM" id="SSF46600">
    <property type="entry name" value="C-terminal UvrC-binding domain of UvrB"/>
    <property type="match status" value="1"/>
</dbReference>
<reference evidence="11 12" key="2">
    <citation type="journal article" date="2009" name="PLoS ONE">
        <title>The photosynthetic apparatus and its regulation in the aerobic gammaproteobacterium Congregibacter litoralis gen. nov., sp. nov.</title>
        <authorList>
            <person name="Spring S."/>
            <person name="Lunsdorf H."/>
            <person name="Fuchs B.M."/>
            <person name="Tindall B.J."/>
        </authorList>
    </citation>
    <scope>NUCLEOTIDE SEQUENCE [LARGE SCALE GENOMIC DNA]</scope>
    <source>
        <strain evidence="11">KT71</strain>
    </source>
</reference>
<keyword evidence="5 7" id="KW-0234">DNA repair</keyword>
<dbReference type="FunFam" id="3.30.420.340:FF:000001">
    <property type="entry name" value="UvrABC system protein C"/>
    <property type="match status" value="1"/>
</dbReference>
<name>A4A8B0_9GAMM</name>
<dbReference type="eggNOG" id="COG0322">
    <property type="taxonomic scope" value="Bacteria"/>
</dbReference>
<keyword evidence="12" id="KW-1185">Reference proteome</keyword>
<dbReference type="SMART" id="SM00278">
    <property type="entry name" value="HhH1"/>
    <property type="match status" value="2"/>
</dbReference>
<keyword evidence="2 7" id="KW-0227">DNA damage</keyword>
<evidence type="ECO:0000259" key="10">
    <source>
        <dbReference type="PROSITE" id="PS50165"/>
    </source>
</evidence>
<dbReference type="Pfam" id="PF08459">
    <property type="entry name" value="UvrC_RNaseH_dom"/>
    <property type="match status" value="1"/>
</dbReference>
<gene>
    <name evidence="7" type="primary">uvrC</name>
    <name evidence="11" type="ORF">KT71_15109</name>
</gene>
<dbReference type="PANTHER" id="PTHR30562">
    <property type="entry name" value="UVRC/OXIDOREDUCTASE"/>
    <property type="match status" value="1"/>
</dbReference>